<name>A0A6L2Q384_COPFO</name>
<proteinExistence type="predicted"/>
<feature type="non-terminal residue" evidence="1">
    <location>
        <position position="106"/>
    </location>
</feature>
<reference evidence="2" key="1">
    <citation type="submission" date="2020-01" db="EMBL/GenBank/DDBJ databases">
        <title>Draft genome sequence of the Termite Coptotermes fromosanus.</title>
        <authorList>
            <person name="Itakura S."/>
            <person name="Yosikawa Y."/>
            <person name="Umezawa K."/>
        </authorList>
    </citation>
    <scope>NUCLEOTIDE SEQUENCE [LARGE SCALE GENOMIC DNA]</scope>
</reference>
<evidence type="ECO:0000313" key="1">
    <source>
        <dbReference type="EMBL" id="GFG37205.1"/>
    </source>
</evidence>
<dbReference type="Proteomes" id="UP000502823">
    <property type="component" value="Unassembled WGS sequence"/>
</dbReference>
<dbReference type="Gene3D" id="2.60.40.10">
    <property type="entry name" value="Immunoglobulins"/>
    <property type="match status" value="1"/>
</dbReference>
<keyword evidence="2" id="KW-1185">Reference proteome</keyword>
<feature type="non-terminal residue" evidence="1">
    <location>
        <position position="1"/>
    </location>
</feature>
<gene>
    <name evidence="1" type="ORF">Cfor_06107</name>
</gene>
<organism evidence="1 2">
    <name type="scientific">Coptotermes formosanus</name>
    <name type="common">Formosan subterranean termite</name>
    <dbReference type="NCBI Taxonomy" id="36987"/>
    <lineage>
        <taxon>Eukaryota</taxon>
        <taxon>Metazoa</taxon>
        <taxon>Ecdysozoa</taxon>
        <taxon>Arthropoda</taxon>
        <taxon>Hexapoda</taxon>
        <taxon>Insecta</taxon>
        <taxon>Pterygota</taxon>
        <taxon>Neoptera</taxon>
        <taxon>Polyneoptera</taxon>
        <taxon>Dictyoptera</taxon>
        <taxon>Blattodea</taxon>
        <taxon>Blattoidea</taxon>
        <taxon>Termitoidae</taxon>
        <taxon>Rhinotermitidae</taxon>
        <taxon>Coptotermes</taxon>
    </lineage>
</organism>
<accession>A0A6L2Q384</accession>
<comment type="caution">
    <text evidence="1">The sequence shown here is derived from an EMBL/GenBank/DDBJ whole genome shotgun (WGS) entry which is preliminary data.</text>
</comment>
<dbReference type="OrthoDB" id="5969272at2759"/>
<dbReference type="InterPro" id="IPR013783">
    <property type="entry name" value="Ig-like_fold"/>
</dbReference>
<protein>
    <submittedName>
        <fullName evidence="1">Uncharacterized protein</fullName>
    </submittedName>
</protein>
<sequence>VECGAALEGTPVCTTTPSSCGVFQHFRGPCRLLCTREPPPQLAWSLGEGSPVVQIADLRLVHTNVSLVFPPFPVEHYLHDIHTALNRCKAQNQTGIFSAGLPTCGS</sequence>
<evidence type="ECO:0000313" key="2">
    <source>
        <dbReference type="Proteomes" id="UP000502823"/>
    </source>
</evidence>
<dbReference type="EMBL" id="BLKM01000681">
    <property type="protein sequence ID" value="GFG37205.1"/>
    <property type="molecule type" value="Genomic_DNA"/>
</dbReference>
<dbReference type="InParanoid" id="A0A6L2Q384"/>
<dbReference type="AlphaFoldDB" id="A0A6L2Q384"/>